<dbReference type="Proteomes" id="UP000309215">
    <property type="component" value="Unassembled WGS sequence"/>
</dbReference>
<evidence type="ECO:0000313" key="9">
    <source>
        <dbReference type="Proteomes" id="UP000309215"/>
    </source>
</evidence>
<evidence type="ECO:0000256" key="1">
    <source>
        <dbReference type="ARBA" id="ARBA00022617"/>
    </source>
</evidence>
<gene>
    <name evidence="8" type="ORF">E8A74_07085</name>
</gene>
<evidence type="ECO:0000256" key="2">
    <source>
        <dbReference type="ARBA" id="ARBA00022723"/>
    </source>
</evidence>
<keyword evidence="8" id="KW-0560">Oxidoreductase</keyword>
<dbReference type="GO" id="GO:0005507">
    <property type="term" value="F:copper ion binding"/>
    <property type="evidence" value="ECO:0007669"/>
    <property type="project" value="InterPro"/>
</dbReference>
<proteinExistence type="predicted"/>
<dbReference type="PANTHER" id="PTHR10157:SF23">
    <property type="entry name" value="MOXD1 HOMOLOG 1"/>
    <property type="match status" value="1"/>
</dbReference>
<keyword evidence="6" id="KW-0732">Signal</keyword>
<dbReference type="Gene3D" id="2.60.120.230">
    <property type="match status" value="1"/>
</dbReference>
<reference evidence="8 9" key="1">
    <citation type="submission" date="2019-04" db="EMBL/GenBank/DDBJ databases">
        <authorList>
            <person name="Li Y."/>
            <person name="Wang J."/>
        </authorList>
    </citation>
    <scope>NUCLEOTIDE SEQUENCE [LARGE SCALE GENOMIC DNA]</scope>
    <source>
        <strain evidence="8 9">DSM 14668</strain>
    </source>
</reference>
<evidence type="ECO:0000256" key="4">
    <source>
        <dbReference type="ARBA" id="ARBA00023157"/>
    </source>
</evidence>
<feature type="chain" id="PRO_5021001739" evidence="6">
    <location>
        <begin position="29"/>
        <end position="455"/>
    </location>
</feature>
<dbReference type="Gene3D" id="2.60.120.310">
    <property type="entry name" value="Copper type II, ascorbate-dependent monooxygenase, N-terminal domain"/>
    <property type="match status" value="1"/>
</dbReference>
<keyword evidence="4" id="KW-1015">Disulfide bond</keyword>
<keyword evidence="9" id="KW-1185">Reference proteome</keyword>
<dbReference type="PANTHER" id="PTHR10157">
    <property type="entry name" value="DOPAMINE BETA HYDROXYLASE RELATED"/>
    <property type="match status" value="1"/>
</dbReference>
<dbReference type="InterPro" id="IPR024548">
    <property type="entry name" value="Cu2_monoox_C"/>
</dbReference>
<dbReference type="PROSITE" id="PS51257">
    <property type="entry name" value="PROKAR_LIPOPROTEIN"/>
    <property type="match status" value="1"/>
</dbReference>
<dbReference type="InterPro" id="IPR000945">
    <property type="entry name" value="DBH-like"/>
</dbReference>
<feature type="signal peptide" evidence="6">
    <location>
        <begin position="1"/>
        <end position="28"/>
    </location>
</feature>
<feature type="domain" description="Cytochrome c" evidence="7">
    <location>
        <begin position="42"/>
        <end position="125"/>
    </location>
</feature>
<evidence type="ECO:0000313" key="8">
    <source>
        <dbReference type="EMBL" id="TKD11887.1"/>
    </source>
</evidence>
<sequence length="455" mass="48576">MAGMDRYHGTRAALLALMSAGAVGCSNADGQSSSSSPGAPPTYYRDVKPVLDAKCAGCHTAGGIGPFALTTVEDVVLRKDAIVAAVQSRRMPPWPPSPECAEIAHDPSLTEPQIDTLARWANAGAPLGDPADFVALPGDPGTLSRTDLDLPMPEPYTPTKGPDDYRCFLIDWPYDTTKFVTGLGITPGNDSIVHHVVVFYAKPNAVSTYEAYDAAEPGPGYTCFGGPKGDDKAIEGPSGYGILGGWAPGSFGRDAPAGTGIEVPPGTKIILQLHYNTAHGTPEPDRTTVAVRIDDTVEKPAFSMPWLNPAWRNPGGMVIPAGDSDVVHTFEQDAATAVSIFTKGALPADQPFTLHTVGLHQHLRGKSISTSHTPSGGTEACLVDIPKWDFHWQSPYTLLEPRRIMPGDKLRIECHWDNSAANQPLVNGVKMPPEDLQWGEGTNDEMCLGWFYVTP</sequence>
<dbReference type="PROSITE" id="PS51007">
    <property type="entry name" value="CYTC"/>
    <property type="match status" value="1"/>
</dbReference>
<dbReference type="SUPFAM" id="SSF46626">
    <property type="entry name" value="Cytochrome c"/>
    <property type="match status" value="1"/>
</dbReference>
<accession>A0A4U1JH53</accession>
<dbReference type="AlphaFoldDB" id="A0A4U1JH53"/>
<keyword evidence="3 5" id="KW-0408">Iron</keyword>
<dbReference type="InterPro" id="IPR008977">
    <property type="entry name" value="PHM/PNGase_F_dom_sf"/>
</dbReference>
<keyword evidence="8" id="KW-0503">Monooxygenase</keyword>
<dbReference type="InterPro" id="IPR036939">
    <property type="entry name" value="Cu2_ascorb_mOase_N_sf"/>
</dbReference>
<evidence type="ECO:0000256" key="3">
    <source>
        <dbReference type="ARBA" id="ARBA00023004"/>
    </source>
</evidence>
<keyword evidence="2 5" id="KW-0479">Metal-binding</keyword>
<organism evidence="8 9">
    <name type="scientific">Polyangium fumosum</name>
    <dbReference type="NCBI Taxonomy" id="889272"/>
    <lineage>
        <taxon>Bacteria</taxon>
        <taxon>Pseudomonadati</taxon>
        <taxon>Myxococcota</taxon>
        <taxon>Polyangia</taxon>
        <taxon>Polyangiales</taxon>
        <taxon>Polyangiaceae</taxon>
        <taxon>Polyangium</taxon>
    </lineage>
</organism>
<dbReference type="OrthoDB" id="258766at2"/>
<evidence type="ECO:0000256" key="6">
    <source>
        <dbReference type="SAM" id="SignalP"/>
    </source>
</evidence>
<name>A0A4U1JH53_9BACT</name>
<evidence type="ECO:0000259" key="7">
    <source>
        <dbReference type="PROSITE" id="PS51007"/>
    </source>
</evidence>
<dbReference type="EMBL" id="SSMQ01000005">
    <property type="protein sequence ID" value="TKD11887.1"/>
    <property type="molecule type" value="Genomic_DNA"/>
</dbReference>
<keyword evidence="1 5" id="KW-0349">Heme</keyword>
<protein>
    <submittedName>
        <fullName evidence="8">Monooxygenase</fullName>
    </submittedName>
</protein>
<comment type="caution">
    <text evidence="8">The sequence shown here is derived from an EMBL/GenBank/DDBJ whole genome shotgun (WGS) entry which is preliminary data.</text>
</comment>
<dbReference type="SUPFAM" id="SSF49742">
    <property type="entry name" value="PHM/PNGase F"/>
    <property type="match status" value="2"/>
</dbReference>
<evidence type="ECO:0000256" key="5">
    <source>
        <dbReference type="PROSITE-ProRule" id="PRU00433"/>
    </source>
</evidence>
<dbReference type="InterPro" id="IPR014784">
    <property type="entry name" value="Cu2_ascorb_mOase-like_C"/>
</dbReference>
<dbReference type="InterPro" id="IPR009056">
    <property type="entry name" value="Cyt_c-like_dom"/>
</dbReference>
<dbReference type="InterPro" id="IPR036909">
    <property type="entry name" value="Cyt_c-like_dom_sf"/>
</dbReference>
<dbReference type="GO" id="GO:0020037">
    <property type="term" value="F:heme binding"/>
    <property type="evidence" value="ECO:0007669"/>
    <property type="project" value="InterPro"/>
</dbReference>
<dbReference type="GO" id="GO:0009055">
    <property type="term" value="F:electron transfer activity"/>
    <property type="evidence" value="ECO:0007669"/>
    <property type="project" value="InterPro"/>
</dbReference>
<dbReference type="GO" id="GO:0004500">
    <property type="term" value="F:dopamine beta-monooxygenase activity"/>
    <property type="evidence" value="ECO:0007669"/>
    <property type="project" value="InterPro"/>
</dbReference>
<dbReference type="Pfam" id="PF03712">
    <property type="entry name" value="Cu2_monoox_C"/>
    <property type="match status" value="1"/>
</dbReference>